<feature type="site" description="Important for autoinhibition of adenylyltransferase activity" evidence="3">
    <location>
        <position position="53"/>
    </location>
</feature>
<dbReference type="PANTHER" id="PTHR13504:SF38">
    <property type="entry name" value="FIDO DOMAIN-CONTAINING PROTEIN"/>
    <property type="match status" value="1"/>
</dbReference>
<dbReference type="AlphaFoldDB" id="A0A1I3AN31"/>
<feature type="binding site" evidence="2">
    <location>
        <begin position="217"/>
        <end position="218"/>
    </location>
    <ligand>
        <name>ATP</name>
        <dbReference type="ChEBI" id="CHEBI:30616"/>
    </ligand>
</feature>
<protein>
    <submittedName>
        <fullName evidence="5">Fic family protein</fullName>
    </submittedName>
</protein>
<dbReference type="Pfam" id="PF02661">
    <property type="entry name" value="Fic"/>
    <property type="match status" value="1"/>
</dbReference>
<dbReference type="InterPro" id="IPR003812">
    <property type="entry name" value="Fido"/>
</dbReference>
<dbReference type="STRING" id="414048.SAMN04489864_1179"/>
<organism evidence="5 6">
    <name type="scientific">Pedobacter insulae</name>
    <dbReference type="NCBI Taxonomy" id="414048"/>
    <lineage>
        <taxon>Bacteria</taxon>
        <taxon>Pseudomonadati</taxon>
        <taxon>Bacteroidota</taxon>
        <taxon>Sphingobacteriia</taxon>
        <taxon>Sphingobacteriales</taxon>
        <taxon>Sphingobacteriaceae</taxon>
        <taxon>Pedobacter</taxon>
    </lineage>
</organism>
<evidence type="ECO:0000256" key="3">
    <source>
        <dbReference type="PIRSR" id="PIRSR640198-3"/>
    </source>
</evidence>
<dbReference type="GO" id="GO:0005524">
    <property type="term" value="F:ATP binding"/>
    <property type="evidence" value="ECO:0007669"/>
    <property type="project" value="UniProtKB-KW"/>
</dbReference>
<dbReference type="OrthoDB" id="9814400at2"/>
<dbReference type="PROSITE" id="PS51459">
    <property type="entry name" value="FIDO"/>
    <property type="match status" value="1"/>
</dbReference>
<feature type="binding site" evidence="2">
    <location>
        <begin position="180"/>
        <end position="187"/>
    </location>
    <ligand>
        <name>ATP</name>
        <dbReference type="ChEBI" id="CHEBI:30616"/>
    </ligand>
</feature>
<evidence type="ECO:0000259" key="4">
    <source>
        <dbReference type="PROSITE" id="PS51459"/>
    </source>
</evidence>
<evidence type="ECO:0000256" key="1">
    <source>
        <dbReference type="PIRSR" id="PIRSR640198-1"/>
    </source>
</evidence>
<dbReference type="PANTHER" id="PTHR13504">
    <property type="entry name" value="FIDO DOMAIN-CONTAINING PROTEIN DDB_G0283145"/>
    <property type="match status" value="1"/>
</dbReference>
<accession>A0A1I3AN31</accession>
<dbReference type="EMBL" id="FOPP01000017">
    <property type="protein sequence ID" value="SFH51477.1"/>
    <property type="molecule type" value="Genomic_DNA"/>
</dbReference>
<feature type="active site" evidence="1">
    <location>
        <position position="176"/>
    </location>
</feature>
<dbReference type="RefSeq" id="WP_090998288.1">
    <property type="nucleotide sequence ID" value="NZ_FOPP01000017.1"/>
</dbReference>
<dbReference type="Proteomes" id="UP000199666">
    <property type="component" value="Unassembled WGS sequence"/>
</dbReference>
<proteinExistence type="predicted"/>
<sequence>MNPPYEITPRILKFITSISQKIGEVNAKHLVRQNPKLRKQNQIKTIHSSLSIEGNTLSEEQITSIIENKRVLGPEKDIQEVLNALEVYKELKNFKYNSEKDFQKAHKLLMNGLVLDPGKYRTKGVGIVKGSKVEHIAPPFSNLKYLMNGLFEYLKDKSELTLIKSCVFHYEMEFIHPFMDGNGRMGRLWQTSILMSEYPLFEFLPFETLISKNQNDYYNALSISDKEGKSTRFIEFMLNIIDQSFDELLENETRRLNETERLEIFLEGRTEKFTRKDYMKHFPEISTSTASRDLKNGFENGLIDKFGDKKTTYYQKQNYSD</sequence>
<keyword evidence="6" id="KW-1185">Reference proteome</keyword>
<dbReference type="InterPro" id="IPR036597">
    <property type="entry name" value="Fido-like_dom_sf"/>
</dbReference>
<name>A0A1I3AN31_9SPHI</name>
<keyword evidence="2" id="KW-0547">Nucleotide-binding</keyword>
<dbReference type="SUPFAM" id="SSF140931">
    <property type="entry name" value="Fic-like"/>
    <property type="match status" value="1"/>
</dbReference>
<keyword evidence="2" id="KW-0067">ATP-binding</keyword>
<evidence type="ECO:0000313" key="6">
    <source>
        <dbReference type="Proteomes" id="UP000199666"/>
    </source>
</evidence>
<evidence type="ECO:0000256" key="2">
    <source>
        <dbReference type="PIRSR" id="PIRSR640198-2"/>
    </source>
</evidence>
<gene>
    <name evidence="5" type="ORF">SAMN04489864_1179</name>
</gene>
<dbReference type="InterPro" id="IPR040198">
    <property type="entry name" value="Fido_containing"/>
</dbReference>
<reference evidence="5 6" key="1">
    <citation type="submission" date="2016-10" db="EMBL/GenBank/DDBJ databases">
        <authorList>
            <person name="de Groot N.N."/>
        </authorList>
    </citation>
    <scope>NUCLEOTIDE SEQUENCE [LARGE SCALE GENOMIC DNA]</scope>
    <source>
        <strain evidence="5 6">DSM 18684</strain>
    </source>
</reference>
<evidence type="ECO:0000313" key="5">
    <source>
        <dbReference type="EMBL" id="SFH51477.1"/>
    </source>
</evidence>
<dbReference type="Gene3D" id="1.10.3290.10">
    <property type="entry name" value="Fido-like domain"/>
    <property type="match status" value="1"/>
</dbReference>
<feature type="domain" description="Fido" evidence="4">
    <location>
        <begin position="97"/>
        <end position="239"/>
    </location>
</feature>